<dbReference type="Gene3D" id="3.30.565.10">
    <property type="entry name" value="Histidine kinase-like ATPase, C-terminal domain"/>
    <property type="match status" value="1"/>
</dbReference>
<keyword evidence="1" id="KW-0812">Transmembrane</keyword>
<reference evidence="3 4" key="1">
    <citation type="submission" date="2018-06" db="EMBL/GenBank/DDBJ databases">
        <title>Genomic Encyclopedia of Archaeal and Bacterial Type Strains, Phase II (KMG-II): from individual species to whole genera.</title>
        <authorList>
            <person name="Goeker M."/>
        </authorList>
    </citation>
    <scope>NUCLEOTIDE SEQUENCE [LARGE SCALE GENOMIC DNA]</scope>
    <source>
        <strain evidence="3 4">DSM 29821</strain>
    </source>
</reference>
<keyword evidence="1" id="KW-1133">Transmembrane helix</keyword>
<gene>
    <name evidence="3" type="ORF">CLV59_11021</name>
</gene>
<dbReference type="OrthoDB" id="9792992at2"/>
<evidence type="ECO:0000259" key="2">
    <source>
        <dbReference type="Pfam" id="PF06580"/>
    </source>
</evidence>
<dbReference type="SUPFAM" id="SSF55874">
    <property type="entry name" value="ATPase domain of HSP90 chaperone/DNA topoisomerase II/histidine kinase"/>
    <property type="match status" value="1"/>
</dbReference>
<evidence type="ECO:0000256" key="1">
    <source>
        <dbReference type="SAM" id="Phobius"/>
    </source>
</evidence>
<dbReference type="PANTHER" id="PTHR34220">
    <property type="entry name" value="SENSOR HISTIDINE KINASE YPDA"/>
    <property type="match status" value="1"/>
</dbReference>
<dbReference type="AlphaFoldDB" id="A0A327VM88"/>
<protein>
    <submittedName>
        <fullName evidence="3">Histidine kinase</fullName>
    </submittedName>
</protein>
<keyword evidence="3" id="KW-0808">Transferase</keyword>
<keyword evidence="4" id="KW-1185">Reference proteome</keyword>
<dbReference type="Pfam" id="PF06580">
    <property type="entry name" value="His_kinase"/>
    <property type="match status" value="1"/>
</dbReference>
<dbReference type="Proteomes" id="UP000249819">
    <property type="component" value="Unassembled WGS sequence"/>
</dbReference>
<dbReference type="GO" id="GO:0016020">
    <property type="term" value="C:membrane"/>
    <property type="evidence" value="ECO:0007669"/>
    <property type="project" value="InterPro"/>
</dbReference>
<dbReference type="InterPro" id="IPR036890">
    <property type="entry name" value="HATPase_C_sf"/>
</dbReference>
<dbReference type="InterPro" id="IPR050640">
    <property type="entry name" value="Bact_2-comp_sensor_kinase"/>
</dbReference>
<feature type="transmembrane region" description="Helical" evidence="1">
    <location>
        <begin position="79"/>
        <end position="101"/>
    </location>
</feature>
<accession>A0A327VM88</accession>
<keyword evidence="3" id="KW-0418">Kinase</keyword>
<feature type="transmembrane region" description="Helical" evidence="1">
    <location>
        <begin position="9"/>
        <end position="28"/>
    </location>
</feature>
<sequence length="352" mass="40442">MKKITDISLYWKCQVIGWCVASLYWGFSGMRAPRATWLEFFLQLTGDILIGICITHGYRYVARKYRWTDLPLGKLVIRLIPTVLLLGSLFAVLTGLKLYYLHFPFWPDADWTLPLYLKTSFETLLVTGIRLMAIWVLIYHMYHYARRESKIALENARLLTATREAQLNHLSAQLNPHFFFNSLNTIKFLIKEDPNTARRAVDLLSDLLRQSLYKYEDRLITVQEELQLVNDYLELEKLRFEEHLQTNIIVGDNCLPVTLPPLSIQTLVENSIKHGISGMKEGGSVVIHLERNDDQLQVTVTNSGKLQAAPDTGIGLKNLQERLQLHYNGHATLQLTESNNMVTVVLIIPAYV</sequence>
<feature type="domain" description="Signal transduction histidine kinase internal region" evidence="2">
    <location>
        <begin position="165"/>
        <end position="244"/>
    </location>
</feature>
<name>A0A327VM88_9BACT</name>
<dbReference type="GO" id="GO:0000155">
    <property type="term" value="F:phosphorelay sensor kinase activity"/>
    <property type="evidence" value="ECO:0007669"/>
    <property type="project" value="InterPro"/>
</dbReference>
<feature type="transmembrane region" description="Helical" evidence="1">
    <location>
        <begin position="40"/>
        <end position="58"/>
    </location>
</feature>
<feature type="transmembrane region" description="Helical" evidence="1">
    <location>
        <begin position="121"/>
        <end position="142"/>
    </location>
</feature>
<keyword evidence="1" id="KW-0472">Membrane</keyword>
<proteinExistence type="predicted"/>
<evidence type="ECO:0000313" key="3">
    <source>
        <dbReference type="EMBL" id="RAJ74975.1"/>
    </source>
</evidence>
<organism evidence="3 4">
    <name type="scientific">Chitinophaga dinghuensis</name>
    <dbReference type="NCBI Taxonomy" id="1539050"/>
    <lineage>
        <taxon>Bacteria</taxon>
        <taxon>Pseudomonadati</taxon>
        <taxon>Bacteroidota</taxon>
        <taxon>Chitinophagia</taxon>
        <taxon>Chitinophagales</taxon>
        <taxon>Chitinophagaceae</taxon>
        <taxon>Chitinophaga</taxon>
    </lineage>
</organism>
<comment type="caution">
    <text evidence="3">The sequence shown here is derived from an EMBL/GenBank/DDBJ whole genome shotgun (WGS) entry which is preliminary data.</text>
</comment>
<dbReference type="RefSeq" id="WP_146616314.1">
    <property type="nucleotide sequence ID" value="NZ_QLMA01000010.1"/>
</dbReference>
<dbReference type="InterPro" id="IPR010559">
    <property type="entry name" value="Sig_transdc_His_kin_internal"/>
</dbReference>
<dbReference type="PANTHER" id="PTHR34220:SF7">
    <property type="entry name" value="SENSOR HISTIDINE KINASE YPDA"/>
    <property type="match status" value="1"/>
</dbReference>
<evidence type="ECO:0000313" key="4">
    <source>
        <dbReference type="Proteomes" id="UP000249819"/>
    </source>
</evidence>
<dbReference type="EMBL" id="QLMA01000010">
    <property type="protein sequence ID" value="RAJ74975.1"/>
    <property type="molecule type" value="Genomic_DNA"/>
</dbReference>